<comment type="caution">
    <text evidence="2">The sequence shown here is derived from an EMBL/GenBank/DDBJ whole genome shotgun (WGS) entry which is preliminary data.</text>
</comment>
<evidence type="ECO:0000313" key="2">
    <source>
        <dbReference type="EMBL" id="MBP0439536.1"/>
    </source>
</evidence>
<dbReference type="AlphaFoldDB" id="A0A8J7RLT5"/>
<evidence type="ECO:0000313" key="3">
    <source>
        <dbReference type="Proteomes" id="UP000666240"/>
    </source>
</evidence>
<feature type="compositionally biased region" description="Low complexity" evidence="1">
    <location>
        <begin position="321"/>
        <end position="338"/>
    </location>
</feature>
<feature type="compositionally biased region" description="Basic and acidic residues" evidence="1">
    <location>
        <begin position="296"/>
        <end position="309"/>
    </location>
</feature>
<dbReference type="Proteomes" id="UP000666240">
    <property type="component" value="Unassembled WGS sequence"/>
</dbReference>
<reference evidence="2" key="1">
    <citation type="submission" date="2021-03" db="EMBL/GenBank/DDBJ databases">
        <title>Genome sequencing and assembly of Tianweitania sediminis.</title>
        <authorList>
            <person name="Chhetri G."/>
        </authorList>
    </citation>
    <scope>NUCLEOTIDE SEQUENCE</scope>
    <source>
        <strain evidence="2">Z8</strain>
    </source>
</reference>
<proteinExistence type="predicted"/>
<keyword evidence="3" id="KW-1185">Reference proteome</keyword>
<feature type="region of interest" description="Disordered" evidence="1">
    <location>
        <begin position="288"/>
        <end position="338"/>
    </location>
</feature>
<organism evidence="2 3">
    <name type="scientific">Tianweitania sediminis</name>
    <dbReference type="NCBI Taxonomy" id="1502156"/>
    <lineage>
        <taxon>Bacteria</taxon>
        <taxon>Pseudomonadati</taxon>
        <taxon>Pseudomonadota</taxon>
        <taxon>Alphaproteobacteria</taxon>
        <taxon>Hyphomicrobiales</taxon>
        <taxon>Phyllobacteriaceae</taxon>
        <taxon>Tianweitania</taxon>
    </lineage>
</organism>
<accession>A0A8J7RLT5</accession>
<dbReference type="RefSeq" id="WP_209335528.1">
    <property type="nucleotide sequence ID" value="NZ_JAGIYY010000003.1"/>
</dbReference>
<evidence type="ECO:0000256" key="1">
    <source>
        <dbReference type="SAM" id="MobiDB-lite"/>
    </source>
</evidence>
<gene>
    <name evidence="2" type="ORF">J5Y06_12815</name>
</gene>
<dbReference type="EMBL" id="JAGIYY010000003">
    <property type="protein sequence ID" value="MBP0439536.1"/>
    <property type="molecule type" value="Genomic_DNA"/>
</dbReference>
<protein>
    <submittedName>
        <fullName evidence="2">Uncharacterized protein</fullName>
    </submittedName>
</protein>
<name>A0A8J7RLT5_9HYPH</name>
<sequence length="495" mass="51827">MRILPFRRSAASEPAPVARDWSQQELADFYRAHRLLVQNGVQIGMDRGVSDVGEPWMVFFDTATQDVFLHIARIDNRCVLICETLRIKLTRSTIHDIITDFEAEVRQVITLREERNSNVLLHPAARIIMSISAVFLLFKLENSQAHAKGIVIDPATVDTTRKQDLSVSGRMHQVLGRLLDMADTPAAAAALAGAILTLEFSRSQASEHGSGDTVLAAPELPQDIGSPVVEVSQDTAALTVDPLQAPINGPATEAVQVVALDLDAKVQIAVNVKAVPAAPAAAAVRMAAADSSAEQPPERAEAAEPHPAERPAASGGSGNVSTTQPSSAPASTETAAQSGGATVEVASLAATTVKPLVLAADEPTKLPASSTATTTLFPVSDKVLLDKDASVTLAVVKGIGEITVGNLDLLNADVGLFRETSLNGDTLTSTLVALMSNFGSYEVEISGGRVLIEQHDAALMNSHDIGIWTNVMDDGSAISVVGSLALVGDLTGALA</sequence>